<reference evidence="1" key="1">
    <citation type="submission" date="2023-01" db="EMBL/GenBank/DDBJ databases">
        <authorList>
            <person name="Van Ghelder C."/>
            <person name="Rancurel C."/>
        </authorList>
    </citation>
    <scope>NUCLEOTIDE SEQUENCE</scope>
    <source>
        <strain evidence="1">CNCM I-4278</strain>
    </source>
</reference>
<accession>A0A9W4UP57</accession>
<gene>
    <name evidence="1" type="ORF">PDIGIT_LOCUS12930</name>
</gene>
<keyword evidence="2" id="KW-1185">Reference proteome</keyword>
<name>A0A9W4UP57_9PLEO</name>
<evidence type="ECO:0000313" key="2">
    <source>
        <dbReference type="Proteomes" id="UP001152607"/>
    </source>
</evidence>
<dbReference type="Proteomes" id="UP001152607">
    <property type="component" value="Unassembled WGS sequence"/>
</dbReference>
<protein>
    <submittedName>
        <fullName evidence="1">Uncharacterized protein</fullName>
    </submittedName>
</protein>
<dbReference type="EMBL" id="CAOQHR010000009">
    <property type="protein sequence ID" value="CAI6339766.1"/>
    <property type="molecule type" value="Genomic_DNA"/>
</dbReference>
<evidence type="ECO:0000313" key="1">
    <source>
        <dbReference type="EMBL" id="CAI6339766.1"/>
    </source>
</evidence>
<dbReference type="AlphaFoldDB" id="A0A9W4UP57"/>
<organism evidence="1 2">
    <name type="scientific">Periconia digitata</name>
    <dbReference type="NCBI Taxonomy" id="1303443"/>
    <lineage>
        <taxon>Eukaryota</taxon>
        <taxon>Fungi</taxon>
        <taxon>Dikarya</taxon>
        <taxon>Ascomycota</taxon>
        <taxon>Pezizomycotina</taxon>
        <taxon>Dothideomycetes</taxon>
        <taxon>Pleosporomycetidae</taxon>
        <taxon>Pleosporales</taxon>
        <taxon>Massarineae</taxon>
        <taxon>Periconiaceae</taxon>
        <taxon>Periconia</taxon>
    </lineage>
</organism>
<sequence length="68" mass="8031">MWKRHEIVGETLCDSCGTHVRYHYSSLLLRLKIRIRLQIAMAALLRTSEMRYYVLRDSSHFSHTAHDG</sequence>
<proteinExistence type="predicted"/>
<comment type="caution">
    <text evidence="1">The sequence shown here is derived from an EMBL/GenBank/DDBJ whole genome shotgun (WGS) entry which is preliminary data.</text>
</comment>